<evidence type="ECO:0000256" key="11">
    <source>
        <dbReference type="ARBA" id="ARBA00022842"/>
    </source>
</evidence>
<feature type="transmembrane region" description="Helical" evidence="19">
    <location>
        <begin position="68"/>
        <end position="87"/>
    </location>
</feature>
<comment type="pathway">
    <text evidence="3 19">Cofactor biosynthesis; adenosylcobalamin biosynthesis; adenosylcobalamin from cob(II)yrinate a,c-diamide: step 7/7.</text>
</comment>
<protein>
    <recommendedName>
        <fullName evidence="6 19">Adenosylcobinamide-GDP ribazoletransferase</fullName>
        <ecNumber evidence="5 19">2.7.8.26</ecNumber>
    </recommendedName>
    <alternativeName>
        <fullName evidence="16 19">Cobalamin synthase</fullName>
    </alternativeName>
    <alternativeName>
        <fullName evidence="15 19">Cobalamin-5'-phosphate synthase</fullName>
    </alternativeName>
</protein>
<evidence type="ECO:0000256" key="18">
    <source>
        <dbReference type="ARBA" id="ARBA00049504"/>
    </source>
</evidence>
<keyword evidence="8 19" id="KW-0169">Cobalamin biosynthesis</keyword>
<evidence type="ECO:0000256" key="1">
    <source>
        <dbReference type="ARBA" id="ARBA00001946"/>
    </source>
</evidence>
<evidence type="ECO:0000256" key="4">
    <source>
        <dbReference type="ARBA" id="ARBA00010561"/>
    </source>
</evidence>
<feature type="transmembrane region" description="Helical" evidence="19">
    <location>
        <begin position="182"/>
        <end position="205"/>
    </location>
</feature>
<evidence type="ECO:0000256" key="9">
    <source>
        <dbReference type="ARBA" id="ARBA00022679"/>
    </source>
</evidence>
<evidence type="ECO:0000256" key="16">
    <source>
        <dbReference type="ARBA" id="ARBA00032853"/>
    </source>
</evidence>
<keyword evidence="21" id="KW-1185">Reference proteome</keyword>
<organism evidence="20 21">
    <name type="scientific">Propioniciclava soli</name>
    <dbReference type="NCBI Taxonomy" id="2775081"/>
    <lineage>
        <taxon>Bacteria</taxon>
        <taxon>Bacillati</taxon>
        <taxon>Actinomycetota</taxon>
        <taxon>Actinomycetes</taxon>
        <taxon>Propionibacteriales</taxon>
        <taxon>Propionibacteriaceae</taxon>
        <taxon>Propioniciclava</taxon>
    </lineage>
</organism>
<evidence type="ECO:0000256" key="19">
    <source>
        <dbReference type="HAMAP-Rule" id="MF_00719"/>
    </source>
</evidence>
<dbReference type="Proteomes" id="UP001434337">
    <property type="component" value="Chromosome"/>
</dbReference>
<evidence type="ECO:0000256" key="13">
    <source>
        <dbReference type="ARBA" id="ARBA00023136"/>
    </source>
</evidence>
<dbReference type="Pfam" id="PF02654">
    <property type="entry name" value="CobS"/>
    <property type="match status" value="1"/>
</dbReference>
<evidence type="ECO:0000256" key="10">
    <source>
        <dbReference type="ARBA" id="ARBA00022692"/>
    </source>
</evidence>
<keyword evidence="12 19" id="KW-1133">Transmembrane helix</keyword>
<reference evidence="20 21" key="1">
    <citation type="journal article" date="2023" name="Environ Microbiome">
        <title>A coral-associated actinobacterium mitigates coral bleaching under heat stress.</title>
        <authorList>
            <person name="Li J."/>
            <person name="Zou Y."/>
            <person name="Li Q."/>
            <person name="Zhang J."/>
            <person name="Bourne D.G."/>
            <person name="Lyu Y."/>
            <person name="Liu C."/>
            <person name="Zhang S."/>
        </authorList>
    </citation>
    <scope>NUCLEOTIDE SEQUENCE [LARGE SCALE GENOMIC DNA]</scope>
    <source>
        <strain evidence="20 21">SCSIO 13291</strain>
    </source>
</reference>
<comment type="catalytic activity">
    <reaction evidence="17 19">
        <text>alpha-ribazole + adenosylcob(III)inamide-GDP = adenosylcob(III)alamin + GMP + H(+)</text>
        <dbReference type="Rhea" id="RHEA:16049"/>
        <dbReference type="ChEBI" id="CHEBI:10329"/>
        <dbReference type="ChEBI" id="CHEBI:15378"/>
        <dbReference type="ChEBI" id="CHEBI:18408"/>
        <dbReference type="ChEBI" id="CHEBI:58115"/>
        <dbReference type="ChEBI" id="CHEBI:60487"/>
        <dbReference type="EC" id="2.7.8.26"/>
    </reaction>
</comment>
<evidence type="ECO:0000256" key="8">
    <source>
        <dbReference type="ARBA" id="ARBA00022573"/>
    </source>
</evidence>
<evidence type="ECO:0000256" key="17">
    <source>
        <dbReference type="ARBA" id="ARBA00048623"/>
    </source>
</evidence>
<keyword evidence="11 19" id="KW-0460">Magnesium</keyword>
<sequence>MSRGLFAAVAEGVHAGVSFFTWLPVPPVTVGPHTPRRAIAALPWVGLLLGALAGAAAWVVLAAGAGTLLAAAVGVAALAGLTGALHLDGVADTADALGSRKPATDALVIMRQSDIGPMGVATLVFVLLLDVAALASPRLDAAGVVAALVAAPLVGRVSALLGTTRWFAPARDGGFGQLFAQVTAPVTFLVTAAAALAVAGGAGWLAGGVRGLVVLGVGSLLAWLVAAGWIRHLLRRLGGLTGDTFGSLIEITQALVLLAVALAW</sequence>
<evidence type="ECO:0000256" key="12">
    <source>
        <dbReference type="ARBA" id="ARBA00022989"/>
    </source>
</evidence>
<keyword evidence="13 19" id="KW-0472">Membrane</keyword>
<evidence type="ECO:0000313" key="20">
    <source>
        <dbReference type="EMBL" id="WZW98635.1"/>
    </source>
</evidence>
<dbReference type="RefSeq" id="WP_342372628.1">
    <property type="nucleotide sequence ID" value="NZ_CP115965.1"/>
</dbReference>
<evidence type="ECO:0000313" key="21">
    <source>
        <dbReference type="Proteomes" id="UP001434337"/>
    </source>
</evidence>
<evidence type="ECO:0000256" key="3">
    <source>
        <dbReference type="ARBA" id="ARBA00004663"/>
    </source>
</evidence>
<comment type="cofactor">
    <cofactor evidence="1 19">
        <name>Mg(2+)</name>
        <dbReference type="ChEBI" id="CHEBI:18420"/>
    </cofactor>
</comment>
<feature type="transmembrane region" description="Helical" evidence="19">
    <location>
        <begin position="212"/>
        <end position="232"/>
    </location>
</feature>
<keyword evidence="9 19" id="KW-0808">Transferase</keyword>
<feature type="transmembrane region" description="Helical" evidence="19">
    <location>
        <begin position="244"/>
        <end position="263"/>
    </location>
</feature>
<dbReference type="NCBIfam" id="TIGR00317">
    <property type="entry name" value="cobS"/>
    <property type="match status" value="1"/>
</dbReference>
<dbReference type="PANTHER" id="PTHR34148:SF1">
    <property type="entry name" value="ADENOSYLCOBINAMIDE-GDP RIBAZOLETRANSFERASE"/>
    <property type="match status" value="1"/>
</dbReference>
<dbReference type="HAMAP" id="MF_00719">
    <property type="entry name" value="CobS"/>
    <property type="match status" value="1"/>
</dbReference>
<evidence type="ECO:0000256" key="5">
    <source>
        <dbReference type="ARBA" id="ARBA00013200"/>
    </source>
</evidence>
<dbReference type="EMBL" id="CP115965">
    <property type="protein sequence ID" value="WZW98635.1"/>
    <property type="molecule type" value="Genomic_DNA"/>
</dbReference>
<comment type="similarity">
    <text evidence="4 19">Belongs to the CobS family.</text>
</comment>
<evidence type="ECO:0000256" key="15">
    <source>
        <dbReference type="ARBA" id="ARBA00032605"/>
    </source>
</evidence>
<gene>
    <name evidence="19 20" type="primary">cobS</name>
    <name evidence="20" type="ORF">PCC79_00050</name>
</gene>
<comment type="subcellular location">
    <subcellularLocation>
        <location evidence="2 19">Cell membrane</location>
        <topology evidence="2 19">Multi-pass membrane protein</topology>
    </subcellularLocation>
</comment>
<feature type="transmembrane region" description="Helical" evidence="19">
    <location>
        <begin position="115"/>
        <end position="135"/>
    </location>
</feature>
<evidence type="ECO:0000256" key="7">
    <source>
        <dbReference type="ARBA" id="ARBA00022475"/>
    </source>
</evidence>
<feature type="transmembrane region" description="Helical" evidence="19">
    <location>
        <begin position="39"/>
        <end position="61"/>
    </location>
</feature>
<evidence type="ECO:0000256" key="2">
    <source>
        <dbReference type="ARBA" id="ARBA00004651"/>
    </source>
</evidence>
<keyword evidence="7 19" id="KW-1003">Cell membrane</keyword>
<dbReference type="EC" id="2.7.8.26" evidence="5 19"/>
<accession>A0ABZ3C765</accession>
<proteinExistence type="inferred from homology"/>
<feature type="transmembrane region" description="Helical" evidence="19">
    <location>
        <begin position="142"/>
        <end position="162"/>
    </location>
</feature>
<comment type="function">
    <text evidence="14 19">Joins adenosylcobinamide-GDP and alpha-ribazole to generate adenosylcobalamin (Ado-cobalamin). Also synthesizes adenosylcobalamin 5'-phosphate from adenosylcobinamide-GDP and alpha-ribazole 5'-phosphate.</text>
</comment>
<evidence type="ECO:0000256" key="14">
    <source>
        <dbReference type="ARBA" id="ARBA00025228"/>
    </source>
</evidence>
<comment type="catalytic activity">
    <reaction evidence="18 19">
        <text>alpha-ribazole 5'-phosphate + adenosylcob(III)inamide-GDP = adenosylcob(III)alamin 5'-phosphate + GMP + H(+)</text>
        <dbReference type="Rhea" id="RHEA:23560"/>
        <dbReference type="ChEBI" id="CHEBI:15378"/>
        <dbReference type="ChEBI" id="CHEBI:57918"/>
        <dbReference type="ChEBI" id="CHEBI:58115"/>
        <dbReference type="ChEBI" id="CHEBI:60487"/>
        <dbReference type="ChEBI" id="CHEBI:60493"/>
        <dbReference type="EC" id="2.7.8.26"/>
    </reaction>
</comment>
<evidence type="ECO:0000256" key="6">
    <source>
        <dbReference type="ARBA" id="ARBA00015850"/>
    </source>
</evidence>
<dbReference type="InterPro" id="IPR003805">
    <property type="entry name" value="CobS"/>
</dbReference>
<keyword evidence="10 19" id="KW-0812">Transmembrane</keyword>
<dbReference type="PANTHER" id="PTHR34148">
    <property type="entry name" value="ADENOSYLCOBINAMIDE-GDP RIBAZOLETRANSFERASE"/>
    <property type="match status" value="1"/>
</dbReference>
<dbReference type="GO" id="GO:0051073">
    <property type="term" value="F:adenosylcobinamide-GDP ribazoletransferase activity"/>
    <property type="evidence" value="ECO:0007669"/>
    <property type="project" value="UniProtKB-EC"/>
</dbReference>
<name>A0ABZ3C765_9ACTN</name>